<dbReference type="GO" id="GO:0016020">
    <property type="term" value="C:membrane"/>
    <property type="evidence" value="ECO:0007669"/>
    <property type="project" value="TreeGrafter"/>
</dbReference>
<reference evidence="18" key="1">
    <citation type="journal article" date="2014" name="PLoS ONE">
        <title>The genome and linkage map of the northern pike (Esox lucius): conserved synteny revealed between the salmonid sister group and the Neoteleostei.</title>
        <authorList>
            <person name="Rondeau E.B."/>
            <person name="Minkley D.R."/>
            <person name="Leong J.S."/>
            <person name="Messmer A.M."/>
            <person name="Jantzen J.R."/>
            <person name="von Schalburg K.R."/>
            <person name="Lemon C."/>
            <person name="Bird N.H."/>
            <person name="Koop B.F."/>
        </authorList>
    </citation>
    <scope>NUCLEOTIDE SEQUENCE</scope>
</reference>
<sequence>MQSQELLKQLHLPGVDDVRQYLRSLSTHTLVGVGAFTALTAYWYISRPKALKPPCDLRMQSVEVPGGKYARRSALMDSDKHMTHLYEDAKTLYEFFLRGVRVSNDGPCLGARKPKQPYEWLSYSQVAEKAENLGSALLHWGHSKTKNQFVGIFAQNRPEWTISDLACYTYSLVPVPLYDTLGNEAISFIIHKASLSTILCDVPEKARLVLDCVSDREHNVRTIILMEPFDDDLVAKGKECGIDILSLSKVEPPSPKDMAVVCFTSGTTGRPCCRPLQPSCTAWLLSKKATLNAVFLGLILVHGGQIGFYQGDIRLLMDDVSTLRPTVFPMVPRLLNRLFDKIHGQANTSLKRWVLDFAYKRKEAALLSGIVRRDSIWDKLLFSKVQASLGGRVRLMMTGAAPVSATVLMFLRAVLGCHFYEGYGQTECTAGCTMSVPGDWTAGHVGAPLLCNTVKLVDVADMKYLAANGEGEVCVKGANVFLGYLNDPERTKETIDADGWVHTGDIGKWLPNGTLKIVDRKKHIFKLAQGEYIAPEKIENIYTHCDAVAQIFVHGDSLQACLVAIIVPDPDYLPVWAKKRGLEGSYTELCNNMDLKKAILEDILKLGNDAGLKSFEQVKDISLHTEMFSIQNGLLTPTLKAKRAELRNYFREEIEKLYSGIKM</sequence>
<evidence type="ECO:0000256" key="9">
    <source>
        <dbReference type="ARBA" id="ARBA00024532"/>
    </source>
</evidence>
<dbReference type="GO" id="GO:0047676">
    <property type="term" value="F:arachidonate-CoA ligase activity"/>
    <property type="evidence" value="ECO:0007669"/>
    <property type="project" value="UniProtKB-EC"/>
</dbReference>
<comment type="catalytic activity">
    <reaction evidence="11">
        <text>(E)-hexadec-2-enoate + ATP + CoA = (2E)-hexadecenoyl-CoA + AMP + diphosphate</text>
        <dbReference type="Rhea" id="RHEA:36139"/>
        <dbReference type="ChEBI" id="CHEBI:30616"/>
        <dbReference type="ChEBI" id="CHEBI:33019"/>
        <dbReference type="ChEBI" id="CHEBI:57287"/>
        <dbReference type="ChEBI" id="CHEBI:61526"/>
        <dbReference type="ChEBI" id="CHEBI:72745"/>
        <dbReference type="ChEBI" id="CHEBI:456215"/>
    </reaction>
    <physiologicalReaction direction="left-to-right" evidence="11">
        <dbReference type="Rhea" id="RHEA:36140"/>
    </physiologicalReaction>
</comment>
<dbReference type="SUPFAM" id="SSF56801">
    <property type="entry name" value="Acetyl-CoA synthetase-like"/>
    <property type="match status" value="1"/>
</dbReference>
<accession>A0A6Q2XZ04</accession>
<evidence type="ECO:0000256" key="8">
    <source>
        <dbReference type="ARBA" id="ARBA00024495"/>
    </source>
</evidence>
<dbReference type="Bgee" id="ENSELUG00000012296">
    <property type="expression patterns" value="Expressed in heart and 10 other cell types or tissues"/>
</dbReference>
<protein>
    <recommendedName>
        <fullName evidence="14">Arachidonate--CoA ligase</fullName>
        <ecNumber evidence="12">6.2.1.15</ecNumber>
        <ecNumber evidence="13">6.2.1.3</ecNumber>
    </recommendedName>
</protein>
<comment type="catalytic activity">
    <reaction evidence="6">
        <text>5-hydroxy-(6E,8Z,11Z,14Z)-eicosatetraenoate + ATP + CoA = 5-hydroxy-(6E,8Z,11Z,14Z)-eicosatetraenoyl-CoA + AMP + diphosphate</text>
        <dbReference type="Rhea" id="RHEA:52108"/>
        <dbReference type="ChEBI" id="CHEBI:30616"/>
        <dbReference type="ChEBI" id="CHEBI:33019"/>
        <dbReference type="ChEBI" id="CHEBI:57287"/>
        <dbReference type="ChEBI" id="CHEBI:65341"/>
        <dbReference type="ChEBI" id="CHEBI:136407"/>
        <dbReference type="ChEBI" id="CHEBI:456215"/>
    </reaction>
    <physiologicalReaction direction="left-to-right" evidence="6">
        <dbReference type="Rhea" id="RHEA:52109"/>
    </physiologicalReaction>
</comment>
<dbReference type="Ensembl" id="ENSELUT00000072151.2">
    <property type="protein sequence ID" value="ENSELUP00000058295.2"/>
    <property type="gene ID" value="ENSELUG00000012296.3"/>
</dbReference>
<comment type="catalytic activity">
    <reaction evidence="9">
        <text>15-hydroxy-(5Z,8Z,11Z,13E)-eicosatetraenoate + ATP + CoA = 15-hydroxy-(5Z,8Z,11Z,13E)-eicosatetraenoyl-CoA + AMP + diphosphate</text>
        <dbReference type="Rhea" id="RHEA:52116"/>
        <dbReference type="ChEBI" id="CHEBI:30616"/>
        <dbReference type="ChEBI" id="CHEBI:33019"/>
        <dbReference type="ChEBI" id="CHEBI:57287"/>
        <dbReference type="ChEBI" id="CHEBI:78832"/>
        <dbReference type="ChEBI" id="CHEBI:136409"/>
        <dbReference type="ChEBI" id="CHEBI:456215"/>
    </reaction>
    <physiologicalReaction direction="left-to-right" evidence="9">
        <dbReference type="Rhea" id="RHEA:52117"/>
    </physiologicalReaction>
</comment>
<evidence type="ECO:0000256" key="10">
    <source>
        <dbReference type="ARBA" id="ARBA00024548"/>
    </source>
</evidence>
<evidence type="ECO:0000256" key="7">
    <source>
        <dbReference type="ARBA" id="ARBA00024484"/>
    </source>
</evidence>
<keyword evidence="4" id="KW-0276">Fatty acid metabolism</keyword>
<comment type="catalytic activity">
    <reaction evidence="8">
        <text>12-hydroxy-(5Z,8Z,10E,14Z)-eicosatetraenoate + ATP + CoA = 12-hydroxy-(5Z,8Z,10E,14Z)-eicosatetraenoyl-CoA + AMP + diphosphate</text>
        <dbReference type="Rhea" id="RHEA:52112"/>
        <dbReference type="ChEBI" id="CHEBI:30616"/>
        <dbReference type="ChEBI" id="CHEBI:33019"/>
        <dbReference type="ChEBI" id="CHEBI:57287"/>
        <dbReference type="ChEBI" id="CHEBI:90718"/>
        <dbReference type="ChEBI" id="CHEBI:136408"/>
        <dbReference type="ChEBI" id="CHEBI:456215"/>
    </reaction>
    <physiologicalReaction direction="left-to-right" evidence="8">
        <dbReference type="Rhea" id="RHEA:52113"/>
    </physiologicalReaction>
</comment>
<dbReference type="InterPro" id="IPR045311">
    <property type="entry name" value="LC-FACS_euk"/>
</dbReference>
<dbReference type="CDD" id="cd05927">
    <property type="entry name" value="LC-FACS_euk"/>
    <property type="match status" value="1"/>
</dbReference>
<dbReference type="Proteomes" id="UP000265140">
    <property type="component" value="Chromosome 4"/>
</dbReference>
<comment type="catalytic activity">
    <reaction evidence="7">
        <text>a long-chain fatty acid + ATP + CoA = a long-chain fatty acyl-CoA + AMP + diphosphate</text>
        <dbReference type="Rhea" id="RHEA:15421"/>
        <dbReference type="ChEBI" id="CHEBI:30616"/>
        <dbReference type="ChEBI" id="CHEBI:33019"/>
        <dbReference type="ChEBI" id="CHEBI:57287"/>
        <dbReference type="ChEBI" id="CHEBI:57560"/>
        <dbReference type="ChEBI" id="CHEBI:83139"/>
        <dbReference type="ChEBI" id="CHEBI:456215"/>
        <dbReference type="EC" id="6.2.1.3"/>
    </reaction>
    <physiologicalReaction direction="left-to-right" evidence="7">
        <dbReference type="Rhea" id="RHEA:15422"/>
    </physiologicalReaction>
</comment>
<evidence type="ECO:0000256" key="13">
    <source>
        <dbReference type="ARBA" id="ARBA00026121"/>
    </source>
</evidence>
<evidence type="ECO:0000256" key="6">
    <source>
        <dbReference type="ARBA" id="ARBA00024469"/>
    </source>
</evidence>
<feature type="domain" description="AMP-dependent synthetase/ligase" evidence="16">
    <location>
        <begin position="116"/>
        <end position="271"/>
    </location>
</feature>
<evidence type="ECO:0000256" key="11">
    <source>
        <dbReference type="ARBA" id="ARBA00024565"/>
    </source>
</evidence>
<comment type="similarity">
    <text evidence="1">Belongs to the ATP-dependent AMP-binding enzyme family.</text>
</comment>
<keyword evidence="4" id="KW-0443">Lipid metabolism</keyword>
<reference evidence="17" key="4">
    <citation type="submission" date="2025-09" db="UniProtKB">
        <authorList>
            <consortium name="Ensembl"/>
        </authorList>
    </citation>
    <scope>IDENTIFICATION</scope>
</reference>
<evidence type="ECO:0000313" key="17">
    <source>
        <dbReference type="Ensembl" id="ENSELUP00000058295.2"/>
    </source>
</evidence>
<reference evidence="17" key="2">
    <citation type="submission" date="2020-02" db="EMBL/GenBank/DDBJ databases">
        <title>Esox lucius (northern pike) genome, fEsoLuc1, primary haplotype.</title>
        <authorList>
            <person name="Myers G."/>
            <person name="Karagic N."/>
            <person name="Meyer A."/>
            <person name="Pippel M."/>
            <person name="Reichard M."/>
            <person name="Winkler S."/>
            <person name="Tracey A."/>
            <person name="Sims Y."/>
            <person name="Howe K."/>
            <person name="Rhie A."/>
            <person name="Formenti G."/>
            <person name="Durbin R."/>
            <person name="Fedrigo O."/>
            <person name="Jarvis E.D."/>
        </authorList>
    </citation>
    <scope>NUCLEOTIDE SEQUENCE [LARGE SCALE GENOMIC DNA]</scope>
</reference>
<evidence type="ECO:0000256" key="3">
    <source>
        <dbReference type="ARBA" id="ARBA00022741"/>
    </source>
</evidence>
<reference evidence="17" key="3">
    <citation type="submission" date="2025-08" db="UniProtKB">
        <authorList>
            <consortium name="Ensembl"/>
        </authorList>
    </citation>
    <scope>IDENTIFICATION</scope>
</reference>
<proteinExistence type="inferred from homology"/>
<evidence type="ECO:0000256" key="12">
    <source>
        <dbReference type="ARBA" id="ARBA00026113"/>
    </source>
</evidence>
<evidence type="ECO:0000259" key="16">
    <source>
        <dbReference type="Pfam" id="PF00501"/>
    </source>
</evidence>
<keyword evidence="18" id="KW-1185">Reference proteome</keyword>
<dbReference type="Pfam" id="PF00501">
    <property type="entry name" value="AMP-binding"/>
    <property type="match status" value="2"/>
</dbReference>
<dbReference type="InterPro" id="IPR000873">
    <property type="entry name" value="AMP-dep_synth/lig_dom"/>
</dbReference>
<organism evidence="17 18">
    <name type="scientific">Esox lucius</name>
    <name type="common">Northern pike</name>
    <dbReference type="NCBI Taxonomy" id="8010"/>
    <lineage>
        <taxon>Eukaryota</taxon>
        <taxon>Metazoa</taxon>
        <taxon>Chordata</taxon>
        <taxon>Craniata</taxon>
        <taxon>Vertebrata</taxon>
        <taxon>Euteleostomi</taxon>
        <taxon>Actinopterygii</taxon>
        <taxon>Neopterygii</taxon>
        <taxon>Teleostei</taxon>
        <taxon>Protacanthopterygii</taxon>
        <taxon>Esociformes</taxon>
        <taxon>Esocidae</taxon>
        <taxon>Esox</taxon>
    </lineage>
</organism>
<keyword evidence="3" id="KW-0547">Nucleotide-binding</keyword>
<evidence type="ECO:0000256" key="15">
    <source>
        <dbReference type="ARBA" id="ARBA00049139"/>
    </source>
</evidence>
<dbReference type="Gene3D" id="3.40.50.12780">
    <property type="entry name" value="N-terminal domain of ligase-like"/>
    <property type="match status" value="2"/>
</dbReference>
<evidence type="ECO:0000256" key="4">
    <source>
        <dbReference type="ARBA" id="ARBA00022832"/>
    </source>
</evidence>
<dbReference type="GO" id="GO:0005783">
    <property type="term" value="C:endoplasmic reticulum"/>
    <property type="evidence" value="ECO:0007669"/>
    <property type="project" value="TreeGrafter"/>
</dbReference>
<keyword evidence="5" id="KW-0067">ATP-binding</keyword>
<dbReference type="InterPro" id="IPR042099">
    <property type="entry name" value="ANL_N_sf"/>
</dbReference>
<dbReference type="EC" id="6.2.1.15" evidence="12"/>
<dbReference type="AlphaFoldDB" id="A0A6Q2XZ04"/>
<evidence type="ECO:0000256" key="5">
    <source>
        <dbReference type="ARBA" id="ARBA00022840"/>
    </source>
</evidence>
<keyword evidence="2" id="KW-0436">Ligase</keyword>
<comment type="catalytic activity">
    <reaction evidence="15">
        <text>hexadecanoate + ATP + CoA = hexadecanoyl-CoA + AMP + diphosphate</text>
        <dbReference type="Rhea" id="RHEA:30751"/>
        <dbReference type="ChEBI" id="CHEBI:7896"/>
        <dbReference type="ChEBI" id="CHEBI:30616"/>
        <dbReference type="ChEBI" id="CHEBI:33019"/>
        <dbReference type="ChEBI" id="CHEBI:57287"/>
        <dbReference type="ChEBI" id="CHEBI:57379"/>
        <dbReference type="ChEBI" id="CHEBI:456215"/>
    </reaction>
    <physiologicalReaction direction="left-to-right" evidence="15">
        <dbReference type="Rhea" id="RHEA:30752"/>
    </physiologicalReaction>
</comment>
<evidence type="ECO:0000313" key="18">
    <source>
        <dbReference type="Proteomes" id="UP000265140"/>
    </source>
</evidence>
<dbReference type="PANTHER" id="PTHR43272">
    <property type="entry name" value="LONG-CHAIN-FATTY-ACID--COA LIGASE"/>
    <property type="match status" value="1"/>
</dbReference>
<comment type="catalytic activity">
    <reaction evidence="10">
        <text>(5Z,8Z,11Z,14Z)-eicosatetraenoate + ATP + CoA = (5Z,8Z,11Z,14Z)-eicosatetraenoyl-CoA + AMP + diphosphate</text>
        <dbReference type="Rhea" id="RHEA:19713"/>
        <dbReference type="ChEBI" id="CHEBI:30616"/>
        <dbReference type="ChEBI" id="CHEBI:32395"/>
        <dbReference type="ChEBI" id="CHEBI:33019"/>
        <dbReference type="ChEBI" id="CHEBI:57287"/>
        <dbReference type="ChEBI" id="CHEBI:57368"/>
        <dbReference type="ChEBI" id="CHEBI:456215"/>
        <dbReference type="EC" id="6.2.1.15"/>
    </reaction>
    <physiologicalReaction direction="left-to-right" evidence="10">
        <dbReference type="Rhea" id="RHEA:19714"/>
    </physiologicalReaction>
</comment>
<evidence type="ECO:0000256" key="14">
    <source>
        <dbReference type="ARBA" id="ARBA00032120"/>
    </source>
</evidence>
<dbReference type="GeneTree" id="ENSGT00940000154508"/>
<dbReference type="PANTHER" id="PTHR43272:SF28">
    <property type="entry name" value="LONG-CHAIN-FATTY-ACID--COA LIGASE 1"/>
    <property type="match status" value="1"/>
</dbReference>
<dbReference type="GO" id="GO:0005524">
    <property type="term" value="F:ATP binding"/>
    <property type="evidence" value="ECO:0007669"/>
    <property type="project" value="UniProtKB-KW"/>
</dbReference>
<feature type="domain" description="AMP-dependent synthetase/ligase" evidence="16">
    <location>
        <begin position="296"/>
        <end position="485"/>
    </location>
</feature>
<name>A0A6Q2XZ04_ESOLU</name>
<evidence type="ECO:0000256" key="2">
    <source>
        <dbReference type="ARBA" id="ARBA00022598"/>
    </source>
</evidence>
<dbReference type="EC" id="6.2.1.3" evidence="13"/>
<evidence type="ECO:0000256" key="1">
    <source>
        <dbReference type="ARBA" id="ARBA00006432"/>
    </source>
</evidence>